<feature type="transmembrane region" description="Helical" evidence="1">
    <location>
        <begin position="216"/>
        <end position="235"/>
    </location>
</feature>
<evidence type="ECO:0000256" key="1">
    <source>
        <dbReference type="SAM" id="Phobius"/>
    </source>
</evidence>
<dbReference type="Pfam" id="PF20237">
    <property type="entry name" value="DUF6594"/>
    <property type="match status" value="1"/>
</dbReference>
<dbReference type="EMBL" id="CP058933">
    <property type="protein sequence ID" value="QLI66849.1"/>
    <property type="molecule type" value="Genomic_DNA"/>
</dbReference>
<protein>
    <recommendedName>
        <fullName evidence="2">DUF6594 domain-containing protein</fullName>
    </recommendedName>
</protein>
<evidence type="ECO:0000313" key="3">
    <source>
        <dbReference type="EMBL" id="QLI66849.1"/>
    </source>
</evidence>
<feature type="transmembrane region" description="Helical" evidence="1">
    <location>
        <begin position="192"/>
        <end position="210"/>
    </location>
</feature>
<dbReference type="KEGG" id="mbrn:90967667"/>
<keyword evidence="1" id="KW-1133">Transmembrane helix</keyword>
<dbReference type="RefSeq" id="XP_065986241.1">
    <property type="nucleotide sequence ID" value="XM_066130279.1"/>
</dbReference>
<dbReference type="Proteomes" id="UP000510686">
    <property type="component" value="Chromosome 2"/>
</dbReference>
<name>A0A7D5Z599_9HYPO</name>
<keyword evidence="1" id="KW-0472">Membrane</keyword>
<evidence type="ECO:0000259" key="2">
    <source>
        <dbReference type="Pfam" id="PF20237"/>
    </source>
</evidence>
<dbReference type="InterPro" id="IPR046529">
    <property type="entry name" value="DUF6594"/>
</dbReference>
<gene>
    <name evidence="3" type="ORF">G6M90_00g041160</name>
</gene>
<reference evidence="3 4" key="1">
    <citation type="submission" date="2020-07" db="EMBL/GenBank/DDBJ databases">
        <title>Telomere length de novo assembly of all 7 chromosomes of the fungus, Metarhizium brunneum, using a novel assembly pipeline.</title>
        <authorList>
            <person name="Saud z."/>
            <person name="Kortsinoglou A."/>
            <person name="Kouvelis V.N."/>
            <person name="Butt T.M."/>
        </authorList>
    </citation>
    <scope>NUCLEOTIDE SEQUENCE [LARGE SCALE GENOMIC DNA]</scope>
    <source>
        <strain evidence="3 4">4556</strain>
    </source>
</reference>
<keyword evidence="1" id="KW-0812">Transmembrane</keyword>
<feature type="transmembrane region" description="Helical" evidence="1">
    <location>
        <begin position="163"/>
        <end position="185"/>
    </location>
</feature>
<keyword evidence="4" id="KW-1185">Reference proteome</keyword>
<proteinExistence type="predicted"/>
<organism evidence="3 4">
    <name type="scientific">Metarhizium brunneum</name>
    <dbReference type="NCBI Taxonomy" id="500148"/>
    <lineage>
        <taxon>Eukaryota</taxon>
        <taxon>Fungi</taxon>
        <taxon>Dikarya</taxon>
        <taxon>Ascomycota</taxon>
        <taxon>Pezizomycotina</taxon>
        <taxon>Sordariomycetes</taxon>
        <taxon>Hypocreomycetidae</taxon>
        <taxon>Hypocreales</taxon>
        <taxon>Clavicipitaceae</taxon>
        <taxon>Metarhizium</taxon>
    </lineage>
</organism>
<dbReference type="GeneID" id="90967667"/>
<dbReference type="OrthoDB" id="3546297at2759"/>
<evidence type="ECO:0000313" key="4">
    <source>
        <dbReference type="Proteomes" id="UP000510686"/>
    </source>
</evidence>
<dbReference type="AlphaFoldDB" id="A0A7D5Z599"/>
<sequence length="240" mass="27416">MADDGKMETVKDAELFDYSLHRLNIIRIQNDLIVTREHISHTRRENLEKEKFSKLLDEYSEASNYDYVHEARLSIMKSLSEGNNASKFKFPVTTIHHHTRPFESHYYYLHDNAKHAAVDALCNKLRHWISPQLSYSSQERLYRSKEFGDAKPTDEISTLVDNLVRLLVALVAVLVVVIPMFIVLVHSLPKKSLIPSSVFMIMFACVLSFMVKTSNVETLVTAATYLAILVVFVRANSLAG</sequence>
<feature type="domain" description="DUF6594" evidence="2">
    <location>
        <begin position="41"/>
        <end position="230"/>
    </location>
</feature>
<accession>A0A7D5Z599</accession>